<sequence>MRNRWGHNLHGPPSMEAPNFYLKYRGFSIRPYLSKYDFSNRIYNNVWSDCDYECYWMNNYDEYKKRVVANINLLRLSHGSGNVRQSDVLDEIAQNHANKMARKNTLFTEYSQMYGIIIGMSFYPAASVIVTKWYDEHRKYNFLKNRPQPGTQGFTQLIWKNEKLIGVGVAKSKDILFVACYFYPKGNIKNHYKRNVFRRRSRWFRGK</sequence>
<dbReference type="InterPro" id="IPR001283">
    <property type="entry name" value="CRISP-related"/>
</dbReference>
<keyword evidence="3" id="KW-1185">Reference proteome</keyword>
<evidence type="ECO:0000313" key="3">
    <source>
        <dbReference type="Proteomes" id="UP000046392"/>
    </source>
</evidence>
<feature type="domain" description="SCP" evidence="2">
    <location>
        <begin position="62"/>
        <end position="190"/>
    </location>
</feature>
<evidence type="ECO:0000259" key="2">
    <source>
        <dbReference type="SMART" id="SM00198"/>
    </source>
</evidence>
<dbReference type="Pfam" id="PF00188">
    <property type="entry name" value="CAP"/>
    <property type="match status" value="1"/>
</dbReference>
<dbReference type="SMART" id="SM00198">
    <property type="entry name" value="SCP"/>
    <property type="match status" value="1"/>
</dbReference>
<feature type="transmembrane region" description="Helical" evidence="1">
    <location>
        <begin position="113"/>
        <end position="134"/>
    </location>
</feature>
<dbReference type="InterPro" id="IPR035940">
    <property type="entry name" value="CAP_sf"/>
</dbReference>
<keyword evidence="1" id="KW-0472">Membrane</keyword>
<dbReference type="PANTHER" id="PTHR10334">
    <property type="entry name" value="CYSTEINE-RICH SECRETORY PROTEIN-RELATED"/>
    <property type="match status" value="1"/>
</dbReference>
<dbReference type="Gene3D" id="3.40.33.10">
    <property type="entry name" value="CAP"/>
    <property type="match status" value="1"/>
</dbReference>
<dbReference type="AlphaFoldDB" id="A0A0N5BTS9"/>
<protein>
    <submittedName>
        <fullName evidence="4">SCP domain-containing protein</fullName>
    </submittedName>
</protein>
<accession>A0A0N5BTS9</accession>
<organism evidence="3 4">
    <name type="scientific">Strongyloides papillosus</name>
    <name type="common">Intestinal threadworm</name>
    <dbReference type="NCBI Taxonomy" id="174720"/>
    <lineage>
        <taxon>Eukaryota</taxon>
        <taxon>Metazoa</taxon>
        <taxon>Ecdysozoa</taxon>
        <taxon>Nematoda</taxon>
        <taxon>Chromadorea</taxon>
        <taxon>Rhabditida</taxon>
        <taxon>Tylenchina</taxon>
        <taxon>Panagrolaimomorpha</taxon>
        <taxon>Strongyloidoidea</taxon>
        <taxon>Strongyloididae</taxon>
        <taxon>Strongyloides</taxon>
    </lineage>
</organism>
<keyword evidence="1" id="KW-1133">Transmembrane helix</keyword>
<name>A0A0N5BTS9_STREA</name>
<keyword evidence="1" id="KW-0812">Transmembrane</keyword>
<dbReference type="SUPFAM" id="SSF55797">
    <property type="entry name" value="PR-1-like"/>
    <property type="match status" value="1"/>
</dbReference>
<dbReference type="Proteomes" id="UP000046392">
    <property type="component" value="Unplaced"/>
</dbReference>
<dbReference type="InterPro" id="IPR014044">
    <property type="entry name" value="CAP_dom"/>
</dbReference>
<evidence type="ECO:0000256" key="1">
    <source>
        <dbReference type="SAM" id="Phobius"/>
    </source>
</evidence>
<proteinExistence type="predicted"/>
<dbReference type="PRINTS" id="PR00837">
    <property type="entry name" value="V5TPXLIKE"/>
</dbReference>
<dbReference type="WBParaSite" id="SPAL_0000925400.1">
    <property type="protein sequence ID" value="SPAL_0000925400.1"/>
    <property type="gene ID" value="SPAL_0000925400"/>
</dbReference>
<reference evidence="4" key="1">
    <citation type="submission" date="2017-02" db="UniProtKB">
        <authorList>
            <consortium name="WormBaseParasite"/>
        </authorList>
    </citation>
    <scope>IDENTIFICATION</scope>
</reference>
<evidence type="ECO:0000313" key="4">
    <source>
        <dbReference type="WBParaSite" id="SPAL_0000925400.1"/>
    </source>
</evidence>